<comment type="caution">
    <text evidence="4">The sequence shown here is derived from an EMBL/GenBank/DDBJ whole genome shotgun (WGS) entry which is preliminary data.</text>
</comment>
<evidence type="ECO:0000256" key="1">
    <source>
        <dbReference type="ARBA" id="ARBA00004613"/>
    </source>
</evidence>
<dbReference type="InterPro" id="IPR011330">
    <property type="entry name" value="Glyco_hydro/deAcase_b/a-brl"/>
</dbReference>
<dbReference type="PANTHER" id="PTHR34216:SF3">
    <property type="entry name" value="POLY-BETA-1,6-N-ACETYL-D-GLUCOSAMINE N-DEACETYLASE"/>
    <property type="match status" value="1"/>
</dbReference>
<dbReference type="EMBL" id="BAABWH010000004">
    <property type="protein sequence ID" value="GAA6145555.1"/>
    <property type="molecule type" value="Genomic_DNA"/>
</dbReference>
<evidence type="ECO:0000256" key="2">
    <source>
        <dbReference type="ARBA" id="ARBA00022729"/>
    </source>
</evidence>
<protein>
    <submittedName>
        <fullName evidence="4">Polysaccharide deacetylase family protein</fullName>
    </submittedName>
</protein>
<dbReference type="Proteomes" id="UP001481413">
    <property type="component" value="Unassembled WGS sequence"/>
</dbReference>
<dbReference type="Pfam" id="PF01522">
    <property type="entry name" value="Polysacc_deac_1"/>
    <property type="match status" value="1"/>
</dbReference>
<dbReference type="PANTHER" id="PTHR34216">
    <property type="match status" value="1"/>
</dbReference>
<name>A0ABP9ZZI8_9GAMM</name>
<comment type="subcellular location">
    <subcellularLocation>
        <location evidence="1">Secreted</location>
    </subcellularLocation>
</comment>
<sequence>MPTALSLRLKPLLSMLLAGCALLPGLTHALVILQYHHVDATTPAVTSVSPEVFREHMALLDAQDMNVVNLEEAMQLVLAGEALPERAVAITFDDAYLSVYENAWPELKKRGWSFTMFTSTGPVDKGYADMMSWDQLREIKAGGAVIANHTRTHPYLLEVPEGQSKKDWWRDEIQQAEERIKEETGASTRMFAYPYGEFSLDMAEWLSDKGYIAFGQQSGAVGSSAHPQVIARFPASGIYANVDTLKTKLLSLPFTVSPDQVHDPVLTDNPPQLKLEFVIDDFRPAQVQCYAAGVGEMDIEKETRSDTLTVTMQQSSAITAGRGRYNCTAPSISQPGRFYWYSQLWVNMEVSNR</sequence>
<gene>
    <name evidence="4" type="ORF">NBRC116585_16730</name>
</gene>
<dbReference type="InterPro" id="IPR051398">
    <property type="entry name" value="Polysacch_Deacetylase"/>
</dbReference>
<evidence type="ECO:0000313" key="4">
    <source>
        <dbReference type="EMBL" id="GAA6145555.1"/>
    </source>
</evidence>
<proteinExistence type="predicted"/>
<feature type="domain" description="NodB homology" evidence="3">
    <location>
        <begin position="86"/>
        <end position="329"/>
    </location>
</feature>
<dbReference type="InterPro" id="IPR002509">
    <property type="entry name" value="NODB_dom"/>
</dbReference>
<keyword evidence="5" id="KW-1185">Reference proteome</keyword>
<evidence type="ECO:0000313" key="5">
    <source>
        <dbReference type="Proteomes" id="UP001481413"/>
    </source>
</evidence>
<dbReference type="Gene3D" id="3.20.20.370">
    <property type="entry name" value="Glycoside hydrolase/deacetylase"/>
    <property type="match status" value="1"/>
</dbReference>
<dbReference type="PROSITE" id="PS51677">
    <property type="entry name" value="NODB"/>
    <property type="match status" value="1"/>
</dbReference>
<dbReference type="CDD" id="cd10973">
    <property type="entry name" value="CE4_DAC_u4_5s"/>
    <property type="match status" value="1"/>
</dbReference>
<accession>A0ABP9ZZI8</accession>
<dbReference type="RefSeq" id="WP_353294555.1">
    <property type="nucleotide sequence ID" value="NZ_BAABWH010000004.1"/>
</dbReference>
<organism evidence="4 5">
    <name type="scientific">Thalassolituus maritimus</name>
    <dbReference type="NCBI Taxonomy" id="484498"/>
    <lineage>
        <taxon>Bacteria</taxon>
        <taxon>Pseudomonadati</taxon>
        <taxon>Pseudomonadota</taxon>
        <taxon>Gammaproteobacteria</taxon>
        <taxon>Oceanospirillales</taxon>
        <taxon>Oceanospirillaceae</taxon>
        <taxon>Thalassolituus</taxon>
    </lineage>
</organism>
<reference evidence="4 5" key="1">
    <citation type="submission" date="2024-04" db="EMBL/GenBank/DDBJ databases">
        <title>Draft genome sequence of Thalassolituus maritimus NBRC 116585.</title>
        <authorList>
            <person name="Miyakawa T."/>
            <person name="Kusuya Y."/>
            <person name="Miura T."/>
        </authorList>
    </citation>
    <scope>NUCLEOTIDE SEQUENCE [LARGE SCALE GENOMIC DNA]</scope>
    <source>
        <strain evidence="4 5">5NW40-0001</strain>
    </source>
</reference>
<dbReference type="SUPFAM" id="SSF88713">
    <property type="entry name" value="Glycoside hydrolase/deacetylase"/>
    <property type="match status" value="1"/>
</dbReference>
<keyword evidence="2" id="KW-0732">Signal</keyword>
<evidence type="ECO:0000259" key="3">
    <source>
        <dbReference type="PROSITE" id="PS51677"/>
    </source>
</evidence>